<keyword evidence="1" id="KW-0472">Membrane</keyword>
<proteinExistence type="predicted"/>
<keyword evidence="1" id="KW-0812">Transmembrane</keyword>
<protein>
    <submittedName>
        <fullName evidence="2">Uncharacterized protein</fullName>
    </submittedName>
</protein>
<keyword evidence="1" id="KW-1133">Transmembrane helix</keyword>
<evidence type="ECO:0000256" key="1">
    <source>
        <dbReference type="SAM" id="Phobius"/>
    </source>
</evidence>
<reference evidence="2 3" key="1">
    <citation type="submission" date="2019-03" db="EMBL/GenBank/DDBJ databases">
        <title>Deep-cultivation of Planctomycetes and their phenomic and genomic characterization uncovers novel biology.</title>
        <authorList>
            <person name="Wiegand S."/>
            <person name="Jogler M."/>
            <person name="Boedeker C."/>
            <person name="Pinto D."/>
            <person name="Vollmers J."/>
            <person name="Rivas-Marin E."/>
            <person name="Kohn T."/>
            <person name="Peeters S.H."/>
            <person name="Heuer A."/>
            <person name="Rast P."/>
            <person name="Oberbeckmann S."/>
            <person name="Bunk B."/>
            <person name="Jeske O."/>
            <person name="Meyerdierks A."/>
            <person name="Storesund J.E."/>
            <person name="Kallscheuer N."/>
            <person name="Luecker S."/>
            <person name="Lage O.M."/>
            <person name="Pohl T."/>
            <person name="Merkel B.J."/>
            <person name="Hornburger P."/>
            <person name="Mueller R.-W."/>
            <person name="Bruemmer F."/>
            <person name="Labrenz M."/>
            <person name="Spormann A.M."/>
            <person name="Op den Camp H."/>
            <person name="Overmann J."/>
            <person name="Amann R."/>
            <person name="Jetten M.S.M."/>
            <person name="Mascher T."/>
            <person name="Medema M.H."/>
            <person name="Devos D.P."/>
            <person name="Kaster A.-K."/>
            <person name="Ovreas L."/>
            <person name="Rohde M."/>
            <person name="Galperin M.Y."/>
            <person name="Jogler C."/>
        </authorList>
    </citation>
    <scope>NUCLEOTIDE SEQUENCE [LARGE SCALE GENOMIC DNA]</scope>
    <source>
        <strain evidence="2 3">Enr10</strain>
    </source>
</reference>
<organism evidence="2 3">
    <name type="scientific">Gimesia panareensis</name>
    <dbReference type="NCBI Taxonomy" id="2527978"/>
    <lineage>
        <taxon>Bacteria</taxon>
        <taxon>Pseudomonadati</taxon>
        <taxon>Planctomycetota</taxon>
        <taxon>Planctomycetia</taxon>
        <taxon>Planctomycetales</taxon>
        <taxon>Planctomycetaceae</taxon>
        <taxon>Gimesia</taxon>
    </lineage>
</organism>
<feature type="transmembrane region" description="Helical" evidence="1">
    <location>
        <begin position="6"/>
        <end position="27"/>
    </location>
</feature>
<feature type="transmembrane region" description="Helical" evidence="1">
    <location>
        <begin position="48"/>
        <end position="73"/>
    </location>
</feature>
<evidence type="ECO:0000313" key="2">
    <source>
        <dbReference type="EMBL" id="QDT29162.1"/>
    </source>
</evidence>
<evidence type="ECO:0000313" key="3">
    <source>
        <dbReference type="Proteomes" id="UP000315647"/>
    </source>
</evidence>
<gene>
    <name evidence="2" type="ORF">Enr10x_45110</name>
</gene>
<name>A0A517QC07_9PLAN</name>
<keyword evidence="3" id="KW-1185">Reference proteome</keyword>
<accession>A0A517QC07</accession>
<dbReference type="AlphaFoldDB" id="A0A517QC07"/>
<dbReference type="Proteomes" id="UP000315647">
    <property type="component" value="Chromosome"/>
</dbReference>
<dbReference type="EMBL" id="CP037421">
    <property type="protein sequence ID" value="QDT29162.1"/>
    <property type="molecule type" value="Genomic_DNA"/>
</dbReference>
<sequence length="86" mass="9958">MTSPLFLYLFFAVFILGTMTMGVRAIYQSCRKDFAKRSHKKYEPQSVWLLRLHRLLTFTAGVIGIGMALYALFKAGDFIESFQQIR</sequence>
<dbReference type="RefSeq" id="WP_145451366.1">
    <property type="nucleotide sequence ID" value="NZ_CP037421.1"/>
</dbReference>